<dbReference type="InterPro" id="IPR013083">
    <property type="entry name" value="Znf_RING/FYVE/PHD"/>
</dbReference>
<dbReference type="Gene3D" id="3.30.40.10">
    <property type="entry name" value="Zinc/RING finger domain, C3HC4 (zinc finger)"/>
    <property type="match status" value="1"/>
</dbReference>
<keyword evidence="5" id="KW-1185">Reference proteome</keyword>
<keyword evidence="1" id="KW-0479">Metal-binding</keyword>
<comment type="caution">
    <text evidence="4">The sequence shown here is derived from an EMBL/GenBank/DDBJ whole genome shotgun (WGS) entry which is preliminary data.</text>
</comment>
<dbReference type="PROSITE" id="PS50089">
    <property type="entry name" value="ZF_RING_2"/>
    <property type="match status" value="1"/>
</dbReference>
<evidence type="ECO:0000313" key="4">
    <source>
        <dbReference type="EMBL" id="KAJ5075270.1"/>
    </source>
</evidence>
<dbReference type="Proteomes" id="UP001149090">
    <property type="component" value="Unassembled WGS sequence"/>
</dbReference>
<gene>
    <name evidence="4" type="ORF">M0811_07623</name>
</gene>
<proteinExistence type="predicted"/>
<dbReference type="InterPro" id="IPR001841">
    <property type="entry name" value="Znf_RING"/>
</dbReference>
<sequence>MSFECPICFERYSSQRKPYTICQEGHCVCELCLQQLVECPFCRVSLDYYPQTFNRTLLQEMEEQERKKLEKKKKKMQQIQQEKIEQQKVVNWEENQKEIQEKKGIA</sequence>
<dbReference type="SUPFAM" id="SSF57850">
    <property type="entry name" value="RING/U-box"/>
    <property type="match status" value="1"/>
</dbReference>
<feature type="coiled-coil region" evidence="2">
    <location>
        <begin position="54"/>
        <end position="89"/>
    </location>
</feature>
<keyword evidence="1" id="KW-0862">Zinc</keyword>
<dbReference type="AlphaFoldDB" id="A0A9Q0LNZ9"/>
<evidence type="ECO:0000256" key="1">
    <source>
        <dbReference type="PROSITE-ProRule" id="PRU00175"/>
    </source>
</evidence>
<evidence type="ECO:0000256" key="2">
    <source>
        <dbReference type="SAM" id="Coils"/>
    </source>
</evidence>
<evidence type="ECO:0000259" key="3">
    <source>
        <dbReference type="PROSITE" id="PS50089"/>
    </source>
</evidence>
<organism evidence="4 5">
    <name type="scientific">Anaeramoeba ignava</name>
    <name type="common">Anaerobic marine amoeba</name>
    <dbReference type="NCBI Taxonomy" id="1746090"/>
    <lineage>
        <taxon>Eukaryota</taxon>
        <taxon>Metamonada</taxon>
        <taxon>Anaeramoebidae</taxon>
        <taxon>Anaeramoeba</taxon>
    </lineage>
</organism>
<dbReference type="EMBL" id="JAPDFW010000066">
    <property type="protein sequence ID" value="KAJ5075270.1"/>
    <property type="molecule type" value="Genomic_DNA"/>
</dbReference>
<keyword evidence="2" id="KW-0175">Coiled coil</keyword>
<name>A0A9Q0LNZ9_ANAIG</name>
<keyword evidence="1" id="KW-0863">Zinc-finger</keyword>
<dbReference type="OrthoDB" id="6106880at2759"/>
<accession>A0A9Q0LNZ9</accession>
<protein>
    <recommendedName>
        <fullName evidence="3">RING-type domain-containing protein</fullName>
    </recommendedName>
</protein>
<evidence type="ECO:0000313" key="5">
    <source>
        <dbReference type="Proteomes" id="UP001149090"/>
    </source>
</evidence>
<reference evidence="4" key="1">
    <citation type="submission" date="2022-10" db="EMBL/GenBank/DDBJ databases">
        <title>Novel sulphate-reducing endosymbionts in the free-living metamonad Anaeramoeba.</title>
        <authorList>
            <person name="Jerlstrom-Hultqvist J."/>
            <person name="Cepicka I."/>
            <person name="Gallot-Lavallee L."/>
            <person name="Salas-Leiva D."/>
            <person name="Curtis B.A."/>
            <person name="Zahonova K."/>
            <person name="Pipaliya S."/>
            <person name="Dacks J."/>
            <person name="Roger A.J."/>
        </authorList>
    </citation>
    <scope>NUCLEOTIDE SEQUENCE</scope>
    <source>
        <strain evidence="4">BMAN</strain>
    </source>
</reference>
<feature type="domain" description="RING-type" evidence="3">
    <location>
        <begin position="5"/>
        <end position="43"/>
    </location>
</feature>
<dbReference type="GO" id="GO:0008270">
    <property type="term" value="F:zinc ion binding"/>
    <property type="evidence" value="ECO:0007669"/>
    <property type="project" value="UniProtKB-KW"/>
</dbReference>